<dbReference type="AlphaFoldDB" id="A0A1Y2L7A1"/>
<feature type="domain" description="YjiS-like" evidence="1">
    <location>
        <begin position="45"/>
        <end position="78"/>
    </location>
</feature>
<dbReference type="RefSeq" id="WP_085620624.1">
    <property type="nucleotide sequence ID" value="NZ_JBLXAE010000008.1"/>
</dbReference>
<evidence type="ECO:0000259" key="1">
    <source>
        <dbReference type="Pfam" id="PF06568"/>
    </source>
</evidence>
<evidence type="ECO:0000313" key="3">
    <source>
        <dbReference type="Proteomes" id="UP000193396"/>
    </source>
</evidence>
<organism evidence="2 3">
    <name type="scientific">Thalassospira alkalitolerans</name>
    <dbReference type="NCBI Taxonomy" id="1293890"/>
    <lineage>
        <taxon>Bacteria</taxon>
        <taxon>Pseudomonadati</taxon>
        <taxon>Pseudomonadota</taxon>
        <taxon>Alphaproteobacteria</taxon>
        <taxon>Rhodospirillales</taxon>
        <taxon>Thalassospiraceae</taxon>
        <taxon>Thalassospira</taxon>
    </lineage>
</organism>
<sequence>MAHTHCQTTSGHNLLHAQHNTPRHAGAIHHFGKNLQNGINQIFDQFADALAKRAQRRALMRLSESELSDIGLSRSDAEAEYRKSFPL</sequence>
<dbReference type="InterPro" id="IPR009506">
    <property type="entry name" value="YjiS-like"/>
</dbReference>
<evidence type="ECO:0000313" key="2">
    <source>
        <dbReference type="EMBL" id="OSQ44890.1"/>
    </source>
</evidence>
<gene>
    <name evidence="2" type="ORF">TALK_18415</name>
</gene>
<dbReference type="EMBL" id="JFKB01000017">
    <property type="protein sequence ID" value="OSQ44890.1"/>
    <property type="molecule type" value="Genomic_DNA"/>
</dbReference>
<accession>A0A1Y2L7A1</accession>
<proteinExistence type="predicted"/>
<keyword evidence="3" id="KW-1185">Reference proteome</keyword>
<comment type="caution">
    <text evidence="2">The sequence shown here is derived from an EMBL/GenBank/DDBJ whole genome shotgun (WGS) entry which is preliminary data.</text>
</comment>
<dbReference type="OrthoDB" id="8096613at2"/>
<dbReference type="Proteomes" id="UP000193396">
    <property type="component" value="Unassembled WGS sequence"/>
</dbReference>
<dbReference type="STRING" id="1293890.TALK_18415"/>
<reference evidence="2 3" key="1">
    <citation type="submission" date="2014-03" db="EMBL/GenBank/DDBJ databases">
        <title>The draft genome sequence of Thalassospira alkalitolerans JCM 18968.</title>
        <authorList>
            <person name="Lai Q."/>
            <person name="Shao Z."/>
        </authorList>
    </citation>
    <scope>NUCLEOTIDE SEQUENCE [LARGE SCALE GENOMIC DNA]</scope>
    <source>
        <strain evidence="2 3">JCM 18968</strain>
    </source>
</reference>
<name>A0A1Y2L7A1_9PROT</name>
<dbReference type="Pfam" id="PF06568">
    <property type="entry name" value="YjiS-like"/>
    <property type="match status" value="1"/>
</dbReference>
<protein>
    <recommendedName>
        <fullName evidence="1">YjiS-like domain-containing protein</fullName>
    </recommendedName>
</protein>